<dbReference type="InterPro" id="IPR016039">
    <property type="entry name" value="Thiolase-like"/>
</dbReference>
<dbReference type="PROSITE" id="PS00737">
    <property type="entry name" value="THIOLASE_2"/>
    <property type="match status" value="1"/>
</dbReference>
<evidence type="ECO:0000256" key="6">
    <source>
        <dbReference type="RuleBase" id="RU003557"/>
    </source>
</evidence>
<dbReference type="InterPro" id="IPR002155">
    <property type="entry name" value="Thiolase"/>
</dbReference>
<keyword evidence="4" id="KW-0630">Potassium</keyword>
<keyword evidence="5 6" id="KW-0012">Acyltransferase</keyword>
<evidence type="ECO:0000313" key="10">
    <source>
        <dbReference type="Proteomes" id="UP000815325"/>
    </source>
</evidence>
<proteinExistence type="inferred from homology"/>
<dbReference type="Gene3D" id="3.40.47.10">
    <property type="match status" value="1"/>
</dbReference>
<feature type="domain" description="Thiolase N-terminal" evidence="7">
    <location>
        <begin position="1"/>
        <end position="165"/>
    </location>
</feature>
<dbReference type="NCBIfam" id="TIGR01930">
    <property type="entry name" value="AcCoA-C-Actrans"/>
    <property type="match status" value="1"/>
</dbReference>
<evidence type="ECO:0000256" key="2">
    <source>
        <dbReference type="ARBA" id="ARBA00022679"/>
    </source>
</evidence>
<dbReference type="CDD" id="cd00751">
    <property type="entry name" value="thiolase"/>
    <property type="match status" value="1"/>
</dbReference>
<dbReference type="InterPro" id="IPR020613">
    <property type="entry name" value="Thiolase_CS"/>
</dbReference>
<dbReference type="PANTHER" id="PTHR18919">
    <property type="entry name" value="ACETYL-COA C-ACYLTRANSFERASE"/>
    <property type="match status" value="1"/>
</dbReference>
<dbReference type="SUPFAM" id="SSF53901">
    <property type="entry name" value="Thiolase-like"/>
    <property type="match status" value="2"/>
</dbReference>
<evidence type="ECO:0000256" key="5">
    <source>
        <dbReference type="ARBA" id="ARBA00023315"/>
    </source>
</evidence>
<evidence type="ECO:0000259" key="8">
    <source>
        <dbReference type="Pfam" id="PF02803"/>
    </source>
</evidence>
<keyword evidence="3" id="KW-0479">Metal-binding</keyword>
<evidence type="ECO:0000256" key="1">
    <source>
        <dbReference type="ARBA" id="ARBA00010982"/>
    </source>
</evidence>
<comment type="similarity">
    <text evidence="1 6">Belongs to the thiolase-like superfamily. Thiolase family.</text>
</comment>
<evidence type="ECO:0000256" key="4">
    <source>
        <dbReference type="ARBA" id="ARBA00022958"/>
    </source>
</evidence>
<keyword evidence="10" id="KW-1185">Reference proteome</keyword>
<organism evidence="9 10">
    <name type="scientific">Dunaliella salina</name>
    <name type="common">Green alga</name>
    <name type="synonym">Protococcus salinus</name>
    <dbReference type="NCBI Taxonomy" id="3046"/>
    <lineage>
        <taxon>Eukaryota</taxon>
        <taxon>Viridiplantae</taxon>
        <taxon>Chlorophyta</taxon>
        <taxon>core chlorophytes</taxon>
        <taxon>Chlorophyceae</taxon>
        <taxon>CS clade</taxon>
        <taxon>Chlamydomonadales</taxon>
        <taxon>Dunaliellaceae</taxon>
        <taxon>Dunaliella</taxon>
    </lineage>
</organism>
<feature type="domain" description="Thiolase C-terminal" evidence="8">
    <location>
        <begin position="174"/>
        <end position="294"/>
    </location>
</feature>
<evidence type="ECO:0000256" key="3">
    <source>
        <dbReference type="ARBA" id="ARBA00022723"/>
    </source>
</evidence>
<keyword evidence="2 6" id="KW-0808">Transferase</keyword>
<accession>A0ABQ7GQG0</accession>
<gene>
    <name evidence="9" type="ORF">DUNSADRAFT_5335</name>
</gene>
<dbReference type="EMBL" id="MU069640">
    <property type="protein sequence ID" value="KAF5836844.1"/>
    <property type="molecule type" value="Genomic_DNA"/>
</dbReference>
<dbReference type="Pfam" id="PF00108">
    <property type="entry name" value="Thiolase_N"/>
    <property type="match status" value="1"/>
</dbReference>
<sequence>MKAVMLADLCIRTGLNDIVVAGGMESMSNAPYYAPKVRSGLRIGDAPLVDGMIKDGLWDPYSNVHMGQCGELCASRYGISREQQDDHAVESHARARLAMAQGWTAREITPIRVGDAVVENDEGPAKFNMEKLRRLRPAFQAEGTVTAGNASPLTDGAAALVISSRKAAQECGLPVLAVIRSQADANQAPEWFTTSPAVAAPKAVARAGLEMKDIDAWEINEAFSVVDLACSQLMHLDRSKVNMHGGAVALGHPIGASGARLLVTLINVLQVHCGKYGCAAVCNGGGGASSMVIEMCGSQPARL</sequence>
<evidence type="ECO:0000313" key="9">
    <source>
        <dbReference type="EMBL" id="KAF5836844.1"/>
    </source>
</evidence>
<protein>
    <submittedName>
        <fullName evidence="9">Peroxisomal acetoacetyl-coenzyme A thiolase</fullName>
    </submittedName>
</protein>
<dbReference type="Pfam" id="PF02803">
    <property type="entry name" value="Thiolase_C"/>
    <property type="match status" value="1"/>
</dbReference>
<dbReference type="InterPro" id="IPR020617">
    <property type="entry name" value="Thiolase_C"/>
</dbReference>
<dbReference type="Proteomes" id="UP000815325">
    <property type="component" value="Unassembled WGS sequence"/>
</dbReference>
<dbReference type="InterPro" id="IPR020616">
    <property type="entry name" value="Thiolase_N"/>
</dbReference>
<reference evidence="9" key="1">
    <citation type="submission" date="2017-08" db="EMBL/GenBank/DDBJ databases">
        <authorList>
            <person name="Polle J.E."/>
            <person name="Barry K."/>
            <person name="Cushman J."/>
            <person name="Schmutz J."/>
            <person name="Tran D."/>
            <person name="Hathwaick L.T."/>
            <person name="Yim W.C."/>
            <person name="Jenkins J."/>
            <person name="Mckie-Krisberg Z.M."/>
            <person name="Prochnik S."/>
            <person name="Lindquist E."/>
            <person name="Dockter R.B."/>
            <person name="Adam C."/>
            <person name="Molina H."/>
            <person name="Bunkerborg J."/>
            <person name="Jin E."/>
            <person name="Buchheim M."/>
            <person name="Magnuson J."/>
        </authorList>
    </citation>
    <scope>NUCLEOTIDE SEQUENCE</scope>
    <source>
        <strain evidence="9">CCAP 19/18</strain>
    </source>
</reference>
<dbReference type="PANTHER" id="PTHR18919:SF156">
    <property type="entry name" value="ACETYL-COA ACETYLTRANSFERASE, MITOCHONDRIAL"/>
    <property type="match status" value="1"/>
</dbReference>
<evidence type="ECO:0000259" key="7">
    <source>
        <dbReference type="Pfam" id="PF00108"/>
    </source>
</evidence>
<comment type="caution">
    <text evidence="9">The sequence shown here is derived from an EMBL/GenBank/DDBJ whole genome shotgun (WGS) entry which is preliminary data.</text>
</comment>
<name>A0ABQ7GQG0_DUNSA</name>